<feature type="region of interest" description="Disordered" evidence="1">
    <location>
        <begin position="72"/>
        <end position="98"/>
    </location>
</feature>
<reference evidence="3 4" key="1">
    <citation type="journal article" date="2020" name="J. Phycol.">
        <title>Comparative genome analysis reveals Cyanidiococcus gen. nov., a new extremophilic red algal genus sister to Cyanidioschyzon (Cyanidioschyzonaceae, Rhodophyta).</title>
        <authorList>
            <person name="Liu S.-L."/>
            <person name="Chiang Y.-R."/>
            <person name="Yoon H.S."/>
            <person name="Fu H.-Y."/>
        </authorList>
    </citation>
    <scope>NUCLEOTIDE SEQUENCE [LARGE SCALE GENOMIC DNA]</scope>
    <source>
        <strain evidence="3 4">THAL066</strain>
    </source>
</reference>
<protein>
    <recommendedName>
        <fullName evidence="2">DUF427 domain-containing protein</fullName>
    </recommendedName>
</protein>
<evidence type="ECO:0000313" key="3">
    <source>
        <dbReference type="EMBL" id="KAF6002617.1"/>
    </source>
</evidence>
<dbReference type="InterPro" id="IPR007361">
    <property type="entry name" value="DUF427"/>
</dbReference>
<dbReference type="OrthoDB" id="18996at2759"/>
<evidence type="ECO:0000259" key="2">
    <source>
        <dbReference type="Pfam" id="PF04248"/>
    </source>
</evidence>
<feature type="domain" description="DUF427" evidence="2">
    <location>
        <begin position="135"/>
        <end position="207"/>
    </location>
</feature>
<dbReference type="InterPro" id="IPR038694">
    <property type="entry name" value="DUF427_sf"/>
</dbReference>
<dbReference type="Gene3D" id="2.170.150.40">
    <property type="entry name" value="Domain of unknown function (DUF427)"/>
    <property type="match status" value="1"/>
</dbReference>
<sequence length="238" mass="27711">MTVGFLLIAQQCGKGSVRSLSSRERYRICNLSTGHQHRPWRLATALTPRVSGLEPYRRCRRERQLCPLISVKAQGAREQPHETPSPNQENRDAAKADLTLNPRYYTRPRRVSKRQRMLERDQNNAVRQQGRRRLQAVFCGQVIAEASDYIFTDGRYYFPPGSVRDEFLIETDETRMMNPIGRARMMDVRVGPTRIRRAAWRFYETRRSDGGVWTALQSYTTFWKSVRLRFAPRANGGD</sequence>
<accession>A0A7J7IJD7</accession>
<dbReference type="AlphaFoldDB" id="A0A7J7IJD7"/>
<proteinExistence type="predicted"/>
<gene>
    <name evidence="3" type="ORF">F1559_000511</name>
</gene>
<dbReference type="Pfam" id="PF04248">
    <property type="entry name" value="NTP_transf_9"/>
    <property type="match status" value="1"/>
</dbReference>
<evidence type="ECO:0000313" key="4">
    <source>
        <dbReference type="Proteomes" id="UP000530660"/>
    </source>
</evidence>
<evidence type="ECO:0000256" key="1">
    <source>
        <dbReference type="SAM" id="MobiDB-lite"/>
    </source>
</evidence>
<organism evidence="3 4">
    <name type="scientific">Cyanidiococcus yangmingshanensis</name>
    <dbReference type="NCBI Taxonomy" id="2690220"/>
    <lineage>
        <taxon>Eukaryota</taxon>
        <taxon>Rhodophyta</taxon>
        <taxon>Bangiophyceae</taxon>
        <taxon>Cyanidiales</taxon>
        <taxon>Cyanidiaceae</taxon>
        <taxon>Cyanidiococcus</taxon>
    </lineage>
</organism>
<dbReference type="EMBL" id="VWRR01000009">
    <property type="protein sequence ID" value="KAF6002617.1"/>
    <property type="molecule type" value="Genomic_DNA"/>
</dbReference>
<comment type="caution">
    <text evidence="3">The sequence shown here is derived from an EMBL/GenBank/DDBJ whole genome shotgun (WGS) entry which is preliminary data.</text>
</comment>
<dbReference type="Proteomes" id="UP000530660">
    <property type="component" value="Unassembled WGS sequence"/>
</dbReference>
<name>A0A7J7IJD7_9RHOD</name>
<keyword evidence="4" id="KW-1185">Reference proteome</keyword>